<dbReference type="PRINTS" id="PR00320">
    <property type="entry name" value="GPROTEINBRPT"/>
</dbReference>
<dbReference type="SMART" id="SM00320">
    <property type="entry name" value="WD40"/>
    <property type="match status" value="7"/>
</dbReference>
<dbReference type="InterPro" id="IPR058917">
    <property type="entry name" value="RESC6_dom"/>
</dbReference>
<dbReference type="PRINTS" id="PR00319">
    <property type="entry name" value="GPROTEINB"/>
</dbReference>
<dbReference type="RefSeq" id="XP_067805095.1">
    <property type="nucleotide sequence ID" value="XM_067946304.1"/>
</dbReference>
<evidence type="ECO:0000259" key="7">
    <source>
        <dbReference type="Pfam" id="PF26188"/>
    </source>
</evidence>
<proteinExistence type="predicted"/>
<dbReference type="EMBL" id="JALLKP010000001">
    <property type="protein sequence ID" value="KAK2198253.1"/>
    <property type="molecule type" value="Genomic_DNA"/>
</dbReference>
<dbReference type="SUPFAM" id="SSF50978">
    <property type="entry name" value="WD40 repeat-like"/>
    <property type="match status" value="1"/>
</dbReference>
<comment type="caution">
    <text evidence="8">The sequence shown here is derived from an EMBL/GenBank/DDBJ whole genome shotgun (WGS) entry which is preliminary data.</text>
</comment>
<sequence length="892" mass="100980">MSSFNGEAIRKPKYSFTCNRELSTISSETLPCFKTPTGQPVFSDIARMNEMTTRDVRNLLEDAIITKVDDVLLWSNAAAYCIKNASKFKFFDALSVLDSFAKMKIYDATLIAEFSRVLLANVYKMEPRHFVQAIDAFGTFDKFPESLFTEMFYAIMRQSNKMYSNEFVDLFQCLARWNIANKRLVSHICKSLAENISFLRYTQLVQITAAAKMLQVADEPFYLILDTWQKKELAMMTFQELLDSCKATRSLDVKWQPYVDELFSEFIKQSKQLDDVGQLAEPFDCLYFLKLIDEISPEFLMSLCKWCSNAVHLPPSRSQKRPQSHELVLLYNLVKEHGIDDTYIDKAILKFVTSKGGLQLRSPKPISTVYKPNRRYIRAPDPLSPEKDSGVKFLPTQEEMQDLAQEPYNEIINEIMNELEPYPKFIDGIKFKKTSTQSCGKVSFRLKKKTCRHKNSPIIIQLRDVNNESLGSTLTVPVTLTRDQIEQLLISQLDEQGKLSRDEGIRYTFILEDSDEIKTTLLAALESAKTTYTGESILNVTYIPVSIYSIRPITRCSSSLEGHTEAVLCVEFSPDGSRLASGSGDATVRLWDLETSTPLKTLTGHTNWVQCVSWSPDGQFLASCGMDSRIIIWDPEAGSGRHLNGHSKAVVALAWQPLHHLDVSLRDYPLLASGSLDGGIRIWDCKGGHAHWVNTLTSNTHRHVKSGIYTPDFFRQRGHSASGSCISAVERVKIAKEAFEKLMQQIGCERLLTGSDDNTMFIWHPHDKHKKPTRLTGHQQVINHVAFSANGRYFASASFDRSVRIWCGITGKYLKTLRGHCGRVYRLGWSCTGSLLISASSDATLKLWDVENGKLKFDLPGHADEAYTVDWSNCGRRVASGGKDKILKIWCH</sequence>
<feature type="domain" description="RNA-editing substrate-binding complex 6 protein" evidence="7">
    <location>
        <begin position="82"/>
        <end position="214"/>
    </location>
</feature>
<feature type="repeat" description="WD" evidence="5">
    <location>
        <begin position="643"/>
        <end position="684"/>
    </location>
</feature>
<feature type="repeat" description="WD" evidence="5">
    <location>
        <begin position="775"/>
        <end position="806"/>
    </location>
</feature>
<evidence type="ECO:0000256" key="4">
    <source>
        <dbReference type="ARBA" id="ARBA00023242"/>
    </source>
</evidence>
<accession>A0AAD9PPG0</accession>
<dbReference type="PROSITE" id="PS00678">
    <property type="entry name" value="WD_REPEATS_1"/>
    <property type="match status" value="2"/>
</dbReference>
<evidence type="ECO:0000256" key="3">
    <source>
        <dbReference type="ARBA" id="ARBA00022737"/>
    </source>
</evidence>
<dbReference type="Proteomes" id="UP001214638">
    <property type="component" value="Unassembled WGS sequence"/>
</dbReference>
<dbReference type="InterPro" id="IPR012972">
    <property type="entry name" value="NLE"/>
</dbReference>
<dbReference type="Pfam" id="PF00400">
    <property type="entry name" value="WD40"/>
    <property type="match status" value="6"/>
</dbReference>
<dbReference type="InterPro" id="IPR036322">
    <property type="entry name" value="WD40_repeat_dom_sf"/>
</dbReference>
<dbReference type="CDD" id="cd00200">
    <property type="entry name" value="WD40"/>
    <property type="match status" value="1"/>
</dbReference>
<dbReference type="InterPro" id="IPR019775">
    <property type="entry name" value="WD40_repeat_CS"/>
</dbReference>
<reference evidence="8" key="1">
    <citation type="journal article" date="2023" name="Nat. Microbiol.">
        <title>Babesia duncani multi-omics identifies virulence factors and drug targets.</title>
        <authorList>
            <person name="Singh P."/>
            <person name="Lonardi S."/>
            <person name="Liang Q."/>
            <person name="Vydyam P."/>
            <person name="Khabirova E."/>
            <person name="Fang T."/>
            <person name="Gihaz S."/>
            <person name="Thekkiniath J."/>
            <person name="Munshi M."/>
            <person name="Abel S."/>
            <person name="Ciampossin L."/>
            <person name="Batugedara G."/>
            <person name="Gupta M."/>
            <person name="Lu X.M."/>
            <person name="Lenz T."/>
            <person name="Chakravarty S."/>
            <person name="Cornillot E."/>
            <person name="Hu Y."/>
            <person name="Ma W."/>
            <person name="Gonzalez L.M."/>
            <person name="Sanchez S."/>
            <person name="Estrada K."/>
            <person name="Sanchez-Flores A."/>
            <person name="Montero E."/>
            <person name="Harb O.S."/>
            <person name="Le Roch K.G."/>
            <person name="Mamoun C.B."/>
        </authorList>
    </citation>
    <scope>NUCLEOTIDE SEQUENCE</scope>
    <source>
        <strain evidence="8">WA1</strain>
    </source>
</reference>
<dbReference type="PROSITE" id="PS50082">
    <property type="entry name" value="WD_REPEATS_2"/>
    <property type="match status" value="6"/>
</dbReference>
<dbReference type="InterPro" id="IPR020472">
    <property type="entry name" value="WD40_PAC1"/>
</dbReference>
<dbReference type="AlphaFoldDB" id="A0AAD9PPG0"/>
<evidence type="ECO:0000313" key="9">
    <source>
        <dbReference type="Proteomes" id="UP001214638"/>
    </source>
</evidence>
<dbReference type="PANTHER" id="PTHR19848:SF0">
    <property type="entry name" value="NOTCHLESS PROTEIN HOMOLOG 1"/>
    <property type="match status" value="1"/>
</dbReference>
<evidence type="ECO:0000256" key="2">
    <source>
        <dbReference type="ARBA" id="ARBA00022574"/>
    </source>
</evidence>
<comment type="subcellular location">
    <subcellularLocation>
        <location evidence="1">Nucleus</location>
        <location evidence="1">Nucleolus</location>
    </subcellularLocation>
</comment>
<dbReference type="Gene3D" id="2.130.10.10">
    <property type="entry name" value="YVTN repeat-like/Quinoprotein amine dehydrogenase"/>
    <property type="match status" value="4"/>
</dbReference>
<evidence type="ECO:0000313" key="8">
    <source>
        <dbReference type="EMBL" id="KAK2198253.1"/>
    </source>
</evidence>
<keyword evidence="3" id="KW-0677">Repeat</keyword>
<organism evidence="8 9">
    <name type="scientific">Babesia duncani</name>
    <dbReference type="NCBI Taxonomy" id="323732"/>
    <lineage>
        <taxon>Eukaryota</taxon>
        <taxon>Sar</taxon>
        <taxon>Alveolata</taxon>
        <taxon>Apicomplexa</taxon>
        <taxon>Aconoidasida</taxon>
        <taxon>Piroplasmida</taxon>
        <taxon>Babesiidae</taxon>
        <taxon>Babesia</taxon>
    </lineage>
</organism>
<gene>
    <name evidence="8" type="ORF">BdWA1_001262</name>
</gene>
<name>A0AAD9PPG0_9APIC</name>
<keyword evidence="2 5" id="KW-0853">WD repeat</keyword>
<keyword evidence="9" id="KW-1185">Reference proteome</keyword>
<dbReference type="GO" id="GO:0000027">
    <property type="term" value="P:ribosomal large subunit assembly"/>
    <property type="evidence" value="ECO:0007669"/>
    <property type="project" value="TreeGrafter"/>
</dbReference>
<keyword evidence="4" id="KW-0539">Nucleus</keyword>
<evidence type="ECO:0000256" key="5">
    <source>
        <dbReference type="PROSITE-ProRule" id="PRU00221"/>
    </source>
</evidence>
<evidence type="ECO:0000259" key="6">
    <source>
        <dbReference type="Pfam" id="PF08154"/>
    </source>
</evidence>
<dbReference type="GO" id="GO:0005730">
    <property type="term" value="C:nucleolus"/>
    <property type="evidence" value="ECO:0007669"/>
    <property type="project" value="UniProtKB-SubCell"/>
</dbReference>
<feature type="repeat" description="WD" evidence="5">
    <location>
        <begin position="817"/>
        <end position="858"/>
    </location>
</feature>
<dbReference type="PANTHER" id="PTHR19848">
    <property type="entry name" value="WD40 REPEAT PROTEIN"/>
    <property type="match status" value="1"/>
</dbReference>
<feature type="repeat" description="WD" evidence="5">
    <location>
        <begin position="560"/>
        <end position="601"/>
    </location>
</feature>
<dbReference type="InterPro" id="IPR001632">
    <property type="entry name" value="WD40_G-protein_beta-like"/>
</dbReference>
<protein>
    <submittedName>
        <fullName evidence="8">Bifunctional WD40-YVTN repeat-like-containing domain superfamily/WD40 repeat</fullName>
    </submittedName>
</protein>
<dbReference type="Pfam" id="PF26188">
    <property type="entry name" value="RESC6"/>
    <property type="match status" value="1"/>
</dbReference>
<dbReference type="PROSITE" id="PS50294">
    <property type="entry name" value="WD_REPEATS_REGION"/>
    <property type="match status" value="6"/>
</dbReference>
<dbReference type="GeneID" id="94335560"/>
<dbReference type="InterPro" id="IPR015943">
    <property type="entry name" value="WD40/YVTN_repeat-like_dom_sf"/>
</dbReference>
<dbReference type="InterPro" id="IPR001680">
    <property type="entry name" value="WD40_rpt"/>
</dbReference>
<dbReference type="Pfam" id="PF08154">
    <property type="entry name" value="NLE"/>
    <property type="match status" value="1"/>
</dbReference>
<evidence type="ECO:0000256" key="1">
    <source>
        <dbReference type="ARBA" id="ARBA00004604"/>
    </source>
</evidence>
<feature type="domain" description="NLE" evidence="6">
    <location>
        <begin position="458"/>
        <end position="523"/>
    </location>
</feature>
<dbReference type="KEGG" id="bdw:94335560"/>
<feature type="repeat" description="WD" evidence="5">
    <location>
        <begin position="602"/>
        <end position="634"/>
    </location>
</feature>
<feature type="repeat" description="WD" evidence="5">
    <location>
        <begin position="859"/>
        <end position="892"/>
    </location>
</feature>